<organism evidence="1 2">
    <name type="scientific">[Ruminococcus] torques ATCC 27756</name>
    <dbReference type="NCBI Taxonomy" id="411460"/>
    <lineage>
        <taxon>Bacteria</taxon>
        <taxon>Bacillati</taxon>
        <taxon>Bacillota</taxon>
        <taxon>Clostridia</taxon>
        <taxon>Lachnospirales</taxon>
        <taxon>Lachnospiraceae</taxon>
        <taxon>Mediterraneibacter</taxon>
    </lineage>
</organism>
<dbReference type="Proteomes" id="UP000003577">
    <property type="component" value="Unassembled WGS sequence"/>
</dbReference>
<gene>
    <name evidence="1" type="ORF">RUMTOR_00420</name>
</gene>
<evidence type="ECO:0000313" key="1">
    <source>
        <dbReference type="EMBL" id="EDK25525.1"/>
    </source>
</evidence>
<dbReference type="HOGENOM" id="CLU_3391180_0_0_9"/>
<dbReference type="PaxDb" id="411460-RUMTOR_00420"/>
<reference evidence="1 2" key="2">
    <citation type="submission" date="2007-04" db="EMBL/GenBank/DDBJ databases">
        <title>Draft genome sequence of Ruminococcus torques (ATCC 27756).</title>
        <authorList>
            <person name="Sudarsanam P."/>
            <person name="Ley R."/>
            <person name="Guruge J."/>
            <person name="Turnbaugh P.J."/>
            <person name="Mahowald M."/>
            <person name="Liep D."/>
            <person name="Gordon J."/>
        </authorList>
    </citation>
    <scope>NUCLEOTIDE SEQUENCE [LARGE SCALE GENOMIC DNA]</scope>
    <source>
        <strain evidence="1 2">ATCC 27756</strain>
    </source>
</reference>
<proteinExistence type="predicted"/>
<dbReference type="EMBL" id="AAVP02000001">
    <property type="protein sequence ID" value="EDK25525.1"/>
    <property type="molecule type" value="Genomic_DNA"/>
</dbReference>
<name>A5KJM2_9FIRM</name>
<dbReference type="AlphaFoldDB" id="A5KJM2"/>
<comment type="caution">
    <text evidence="1">The sequence shown here is derived from an EMBL/GenBank/DDBJ whole genome shotgun (WGS) entry which is preliminary data.</text>
</comment>
<accession>A5KJM2</accession>
<sequence>MREFESMSGNLKMIRIARNSKDEIVDKTDFIS</sequence>
<reference evidence="1 2" key="1">
    <citation type="submission" date="2007-03" db="EMBL/GenBank/DDBJ databases">
        <authorList>
            <person name="Fulton L."/>
            <person name="Clifton S."/>
            <person name="Fulton B."/>
            <person name="Xu J."/>
            <person name="Minx P."/>
            <person name="Pepin K.H."/>
            <person name="Johnson M."/>
            <person name="Thiruvilangam P."/>
            <person name="Bhonagiri V."/>
            <person name="Nash W.E."/>
            <person name="Mardis E.R."/>
            <person name="Wilson R.K."/>
        </authorList>
    </citation>
    <scope>NUCLEOTIDE SEQUENCE [LARGE SCALE GENOMIC DNA]</scope>
    <source>
        <strain evidence="1 2">ATCC 27756</strain>
    </source>
</reference>
<protein>
    <submittedName>
        <fullName evidence="1">Uncharacterized protein</fullName>
    </submittedName>
</protein>
<evidence type="ECO:0000313" key="2">
    <source>
        <dbReference type="Proteomes" id="UP000003577"/>
    </source>
</evidence>